<name>A0A2U1M604_ARTAN</name>
<dbReference type="SUPFAM" id="SSF56219">
    <property type="entry name" value="DNase I-like"/>
    <property type="match status" value="1"/>
</dbReference>
<protein>
    <submittedName>
        <fullName evidence="1">RNA-directed DNA polymerase, eukaryota</fullName>
    </submittedName>
</protein>
<keyword evidence="2" id="KW-1185">Reference proteome</keyword>
<dbReference type="Gene3D" id="3.60.10.10">
    <property type="entry name" value="Endonuclease/exonuclease/phosphatase"/>
    <property type="match status" value="1"/>
</dbReference>
<dbReference type="AlphaFoldDB" id="A0A2U1M604"/>
<dbReference type="Proteomes" id="UP000245207">
    <property type="component" value="Unassembled WGS sequence"/>
</dbReference>
<accession>A0A2U1M604</accession>
<reference evidence="1 2" key="1">
    <citation type="journal article" date="2018" name="Mol. Plant">
        <title>The genome of Artemisia annua provides insight into the evolution of Asteraceae family and artemisinin biosynthesis.</title>
        <authorList>
            <person name="Shen Q."/>
            <person name="Zhang L."/>
            <person name="Liao Z."/>
            <person name="Wang S."/>
            <person name="Yan T."/>
            <person name="Shi P."/>
            <person name="Liu M."/>
            <person name="Fu X."/>
            <person name="Pan Q."/>
            <person name="Wang Y."/>
            <person name="Lv Z."/>
            <person name="Lu X."/>
            <person name="Zhang F."/>
            <person name="Jiang W."/>
            <person name="Ma Y."/>
            <person name="Chen M."/>
            <person name="Hao X."/>
            <person name="Li L."/>
            <person name="Tang Y."/>
            <person name="Lv G."/>
            <person name="Zhou Y."/>
            <person name="Sun X."/>
            <person name="Brodelius P.E."/>
            <person name="Rose J.K.C."/>
            <person name="Tang K."/>
        </authorList>
    </citation>
    <scope>NUCLEOTIDE SEQUENCE [LARGE SCALE GENOMIC DNA]</scope>
    <source>
        <strain evidence="2">cv. Huhao1</strain>
        <tissue evidence="1">Leaf</tissue>
    </source>
</reference>
<keyword evidence="1" id="KW-0808">Transferase</keyword>
<dbReference type="InterPro" id="IPR036691">
    <property type="entry name" value="Endo/exonu/phosph_ase_sf"/>
</dbReference>
<dbReference type="OrthoDB" id="1113909at2759"/>
<sequence length="259" mass="30513">MWGNYSFDYACSMARGHSGGLVLIWDPAILVKQNIWCEDNFLIVQGTWVNGDDTYFMVNIYGPQDPSSKRNLWHNLLTFIQYHSGKYMLFGDLNEVRDESERFGSKFSRWEAQVFNDFIHDSGLVEMPMGGRMFTWMNKFGTKMNYGLIPLKILWLQRRGFDEMIKHAIEEFNQQYSASGIRLQDKLKFIKHRIKDWNLESRSNDRSRKQEVVSRLNIIDTKIDMDSGTEAEREERVKLLQECKEIDRVEALDLAQKAR</sequence>
<proteinExistence type="predicted"/>
<comment type="caution">
    <text evidence="1">The sequence shown here is derived from an EMBL/GenBank/DDBJ whole genome shotgun (WGS) entry which is preliminary data.</text>
</comment>
<organism evidence="1 2">
    <name type="scientific">Artemisia annua</name>
    <name type="common">Sweet wormwood</name>
    <dbReference type="NCBI Taxonomy" id="35608"/>
    <lineage>
        <taxon>Eukaryota</taxon>
        <taxon>Viridiplantae</taxon>
        <taxon>Streptophyta</taxon>
        <taxon>Embryophyta</taxon>
        <taxon>Tracheophyta</taxon>
        <taxon>Spermatophyta</taxon>
        <taxon>Magnoliopsida</taxon>
        <taxon>eudicotyledons</taxon>
        <taxon>Gunneridae</taxon>
        <taxon>Pentapetalae</taxon>
        <taxon>asterids</taxon>
        <taxon>campanulids</taxon>
        <taxon>Asterales</taxon>
        <taxon>Asteraceae</taxon>
        <taxon>Asteroideae</taxon>
        <taxon>Anthemideae</taxon>
        <taxon>Artemisiinae</taxon>
        <taxon>Artemisia</taxon>
    </lineage>
</organism>
<evidence type="ECO:0000313" key="1">
    <source>
        <dbReference type="EMBL" id="PWA56695.1"/>
    </source>
</evidence>
<gene>
    <name evidence="1" type="ORF">CTI12_AA416270</name>
</gene>
<evidence type="ECO:0000313" key="2">
    <source>
        <dbReference type="Proteomes" id="UP000245207"/>
    </source>
</evidence>
<keyword evidence="1" id="KW-0695">RNA-directed DNA polymerase</keyword>
<dbReference type="EMBL" id="PKPP01006382">
    <property type="protein sequence ID" value="PWA56695.1"/>
    <property type="molecule type" value="Genomic_DNA"/>
</dbReference>
<keyword evidence="1" id="KW-0548">Nucleotidyltransferase</keyword>
<dbReference type="GO" id="GO:0003964">
    <property type="term" value="F:RNA-directed DNA polymerase activity"/>
    <property type="evidence" value="ECO:0007669"/>
    <property type="project" value="UniProtKB-KW"/>
</dbReference>